<dbReference type="Proteomes" id="UP000076449">
    <property type="component" value="Chromosome I"/>
</dbReference>
<name>A0A167Y5Q1_PENCH</name>
<accession>A0A167Y5Q1</accession>
<dbReference type="EMBL" id="CM002798">
    <property type="protein sequence ID" value="KZN93606.1"/>
    <property type="molecule type" value="Genomic_DNA"/>
</dbReference>
<organism evidence="1">
    <name type="scientific">Penicillium chrysogenum</name>
    <name type="common">Penicillium notatum</name>
    <dbReference type="NCBI Taxonomy" id="5076"/>
    <lineage>
        <taxon>Eukaryota</taxon>
        <taxon>Fungi</taxon>
        <taxon>Dikarya</taxon>
        <taxon>Ascomycota</taxon>
        <taxon>Pezizomycotina</taxon>
        <taxon>Eurotiomycetes</taxon>
        <taxon>Eurotiomycetidae</taxon>
        <taxon>Eurotiales</taxon>
        <taxon>Aspergillaceae</taxon>
        <taxon>Penicillium</taxon>
        <taxon>Penicillium chrysogenum species complex</taxon>
    </lineage>
</organism>
<evidence type="ECO:0000313" key="1">
    <source>
        <dbReference type="EMBL" id="KZN93606.1"/>
    </source>
</evidence>
<sequence>MTLEKNILAPVQGPGIDDIARLADLLRDAGIPSALWGVNAAGCYGGGLCPLDIEIVINEADQARTYELLCSYGCRPSQPPSDESAPCLDDFEKWCGQALHYKYYDRRRLRICTPIYELPKTGDSFNDSFLPFIIVYTAERVGLPAVPPLSKIEACADSKDKVSSHQDGERHRDYVLISCLPHYILGSPNPNRDFWHPGLVSLCSQLCIFFCSSLQAPLPGVSTWLSFRNWFAHLVVKRAPTLYMRLQSRHKSNSHSGSNWT</sequence>
<dbReference type="AlphaFoldDB" id="A0A167Y5Q1"/>
<reference evidence="1" key="1">
    <citation type="journal article" date="2014" name="Genome Announc.">
        <title>Complete sequencing and chromosome-scale genome assembly of the industrial progenitor strain P2niaD18 from the penicillin producer Penicillium chrysogenum.</title>
        <authorList>
            <person name="Specht T."/>
            <person name="Dahlmann T.A."/>
            <person name="Zadra I."/>
            <person name="Kurnsteiner H."/>
            <person name="Kuck U."/>
        </authorList>
    </citation>
    <scope>NUCLEOTIDE SEQUENCE [LARGE SCALE GENOMIC DNA]</scope>
    <source>
        <strain evidence="1">P2niaD18</strain>
    </source>
</reference>
<gene>
    <name evidence="1" type="ORF">EN45_037890</name>
</gene>
<protein>
    <submittedName>
        <fullName evidence="1">Uncharacterized protein</fullName>
    </submittedName>
</protein>
<proteinExistence type="predicted"/>